<evidence type="ECO:0000256" key="3">
    <source>
        <dbReference type="ARBA" id="ARBA00022617"/>
    </source>
</evidence>
<evidence type="ECO:0000313" key="12">
    <source>
        <dbReference type="Proteomes" id="UP001595904"/>
    </source>
</evidence>
<dbReference type="InterPro" id="IPR036909">
    <property type="entry name" value="Cyt_c-like_dom_sf"/>
</dbReference>
<feature type="chain" id="PRO_5045337748" evidence="9">
    <location>
        <begin position="23"/>
        <end position="208"/>
    </location>
</feature>
<dbReference type="InterPro" id="IPR050597">
    <property type="entry name" value="Cytochrome_c_Oxidase_Subunit"/>
</dbReference>
<dbReference type="PANTHER" id="PTHR33751">
    <property type="entry name" value="CBB3-TYPE CYTOCHROME C OXIDASE SUBUNIT FIXP"/>
    <property type="match status" value="1"/>
</dbReference>
<dbReference type="Proteomes" id="UP001595904">
    <property type="component" value="Unassembled WGS sequence"/>
</dbReference>
<evidence type="ECO:0000256" key="5">
    <source>
        <dbReference type="ARBA" id="ARBA00022764"/>
    </source>
</evidence>
<evidence type="ECO:0000256" key="7">
    <source>
        <dbReference type="ARBA" id="ARBA00023004"/>
    </source>
</evidence>
<keyword evidence="7 8" id="KW-0408">Iron</keyword>
<protein>
    <submittedName>
        <fullName evidence="11">C-type cytochrome</fullName>
    </submittedName>
</protein>
<keyword evidence="9" id="KW-0732">Signal</keyword>
<organism evidence="11 12">
    <name type="scientific">Steroidobacter flavus</name>
    <dbReference type="NCBI Taxonomy" id="1842136"/>
    <lineage>
        <taxon>Bacteria</taxon>
        <taxon>Pseudomonadati</taxon>
        <taxon>Pseudomonadota</taxon>
        <taxon>Gammaproteobacteria</taxon>
        <taxon>Steroidobacterales</taxon>
        <taxon>Steroidobacteraceae</taxon>
        <taxon>Steroidobacter</taxon>
    </lineage>
</organism>
<comment type="subcellular location">
    <subcellularLocation>
        <location evidence="1">Periplasm</location>
    </subcellularLocation>
</comment>
<dbReference type="PIRSF" id="PIRSF000005">
    <property type="entry name" value="Cytochrome_c4"/>
    <property type="match status" value="1"/>
</dbReference>
<dbReference type="Gene3D" id="1.10.760.10">
    <property type="entry name" value="Cytochrome c-like domain"/>
    <property type="match status" value="2"/>
</dbReference>
<dbReference type="PANTHER" id="PTHR33751:SF9">
    <property type="entry name" value="CYTOCHROME C4"/>
    <property type="match status" value="1"/>
</dbReference>
<evidence type="ECO:0000256" key="4">
    <source>
        <dbReference type="ARBA" id="ARBA00022723"/>
    </source>
</evidence>
<keyword evidence="2" id="KW-0813">Transport</keyword>
<reference evidence="12" key="1">
    <citation type="journal article" date="2019" name="Int. J. Syst. Evol. Microbiol.">
        <title>The Global Catalogue of Microorganisms (GCM) 10K type strain sequencing project: providing services to taxonomists for standard genome sequencing and annotation.</title>
        <authorList>
            <consortium name="The Broad Institute Genomics Platform"/>
            <consortium name="The Broad Institute Genome Sequencing Center for Infectious Disease"/>
            <person name="Wu L."/>
            <person name="Ma J."/>
        </authorList>
    </citation>
    <scope>NUCLEOTIDE SEQUENCE [LARGE SCALE GENOMIC DNA]</scope>
    <source>
        <strain evidence="12">CGMCC 1.10759</strain>
    </source>
</reference>
<dbReference type="InterPro" id="IPR024167">
    <property type="entry name" value="Cytochrome_c4-like"/>
</dbReference>
<proteinExistence type="predicted"/>
<evidence type="ECO:0000313" key="11">
    <source>
        <dbReference type="EMBL" id="MFC4310020.1"/>
    </source>
</evidence>
<feature type="domain" description="Cytochrome c" evidence="10">
    <location>
        <begin position="29"/>
        <end position="107"/>
    </location>
</feature>
<evidence type="ECO:0000256" key="9">
    <source>
        <dbReference type="SAM" id="SignalP"/>
    </source>
</evidence>
<name>A0ABV8STH4_9GAMM</name>
<evidence type="ECO:0000259" key="10">
    <source>
        <dbReference type="PROSITE" id="PS51007"/>
    </source>
</evidence>
<dbReference type="PROSITE" id="PS51007">
    <property type="entry name" value="CYTC"/>
    <property type="match status" value="2"/>
</dbReference>
<dbReference type="SUPFAM" id="SSF46626">
    <property type="entry name" value="Cytochrome c"/>
    <property type="match status" value="2"/>
</dbReference>
<keyword evidence="6" id="KW-0249">Electron transport</keyword>
<dbReference type="EMBL" id="JBHSDU010000003">
    <property type="protein sequence ID" value="MFC4310020.1"/>
    <property type="molecule type" value="Genomic_DNA"/>
</dbReference>
<feature type="signal peptide" evidence="9">
    <location>
        <begin position="1"/>
        <end position="22"/>
    </location>
</feature>
<evidence type="ECO:0000256" key="8">
    <source>
        <dbReference type="PROSITE-ProRule" id="PRU00433"/>
    </source>
</evidence>
<feature type="domain" description="Cytochrome c" evidence="10">
    <location>
        <begin position="117"/>
        <end position="208"/>
    </location>
</feature>
<keyword evidence="12" id="KW-1185">Reference proteome</keyword>
<evidence type="ECO:0000256" key="6">
    <source>
        <dbReference type="ARBA" id="ARBA00022982"/>
    </source>
</evidence>
<keyword evidence="3 8" id="KW-0349">Heme</keyword>
<dbReference type="Pfam" id="PF00034">
    <property type="entry name" value="Cytochrom_C"/>
    <property type="match status" value="2"/>
</dbReference>
<dbReference type="InterPro" id="IPR009056">
    <property type="entry name" value="Cyt_c-like_dom"/>
</dbReference>
<evidence type="ECO:0000256" key="2">
    <source>
        <dbReference type="ARBA" id="ARBA00022448"/>
    </source>
</evidence>
<gene>
    <name evidence="11" type="ORF">ACFPN2_13095</name>
</gene>
<accession>A0ABV8STH4</accession>
<evidence type="ECO:0000256" key="1">
    <source>
        <dbReference type="ARBA" id="ARBA00004418"/>
    </source>
</evidence>
<dbReference type="RefSeq" id="WP_380597170.1">
    <property type="nucleotide sequence ID" value="NZ_JBHSDU010000003.1"/>
</dbReference>
<keyword evidence="4 8" id="KW-0479">Metal-binding</keyword>
<comment type="caution">
    <text evidence="11">The sequence shown here is derived from an EMBL/GenBank/DDBJ whole genome shotgun (WGS) entry which is preliminary data.</text>
</comment>
<sequence length="208" mass="21955">MKFQSMVLLTVLCGLQAGVSFGAEPAVAGSAEKGQAKAAPCVACHGVNGNSVNPEWPNLAGQHESYIKRQLTAFKNDQRQNPLMTPMAKPLSDEDMADIGAFFSSQKSTGTLEAEPSKVALGQKLFRGGDPAKGLAACQSCHGPTGAGNPAAGYAQIKGQHATYTINQLKAYRSGTRQTDPNQMMRNVASQLTDEQIDAVAAYIQGLR</sequence>
<keyword evidence="5" id="KW-0574">Periplasm</keyword>